<evidence type="ECO:0000313" key="3">
    <source>
        <dbReference type="Proteomes" id="UP001153069"/>
    </source>
</evidence>
<feature type="region of interest" description="Disordered" evidence="1">
    <location>
        <begin position="512"/>
        <end position="755"/>
    </location>
</feature>
<feature type="region of interest" description="Disordered" evidence="1">
    <location>
        <begin position="1"/>
        <end position="195"/>
    </location>
</feature>
<feature type="compositionally biased region" description="Polar residues" evidence="1">
    <location>
        <begin position="97"/>
        <end position="119"/>
    </location>
</feature>
<dbReference type="AlphaFoldDB" id="A0A9N8E596"/>
<feature type="compositionally biased region" description="Low complexity" evidence="1">
    <location>
        <begin position="649"/>
        <end position="658"/>
    </location>
</feature>
<feature type="compositionally biased region" description="Polar residues" evidence="1">
    <location>
        <begin position="744"/>
        <end position="755"/>
    </location>
</feature>
<feature type="compositionally biased region" description="Low complexity" evidence="1">
    <location>
        <begin position="240"/>
        <end position="290"/>
    </location>
</feature>
<comment type="caution">
    <text evidence="2">The sequence shown here is derived from an EMBL/GenBank/DDBJ whole genome shotgun (WGS) entry which is preliminary data.</text>
</comment>
<feature type="compositionally biased region" description="Polar residues" evidence="1">
    <location>
        <begin position="610"/>
        <end position="619"/>
    </location>
</feature>
<name>A0A9N8E596_9STRA</name>
<accession>A0A9N8E596</accession>
<reference evidence="2" key="1">
    <citation type="submission" date="2020-06" db="EMBL/GenBank/DDBJ databases">
        <authorList>
            <consortium name="Plant Systems Biology data submission"/>
        </authorList>
    </citation>
    <scope>NUCLEOTIDE SEQUENCE</scope>
    <source>
        <strain evidence="2">D6</strain>
    </source>
</reference>
<gene>
    <name evidence="2" type="ORF">SEMRO_532_G161450.1</name>
</gene>
<feature type="region of interest" description="Disordered" evidence="1">
    <location>
        <begin position="234"/>
        <end position="305"/>
    </location>
</feature>
<feature type="region of interest" description="Disordered" evidence="1">
    <location>
        <begin position="320"/>
        <end position="470"/>
    </location>
</feature>
<evidence type="ECO:0000313" key="2">
    <source>
        <dbReference type="EMBL" id="CAB9512360.1"/>
    </source>
</evidence>
<proteinExistence type="predicted"/>
<feature type="compositionally biased region" description="Pro residues" evidence="1">
    <location>
        <begin position="181"/>
        <end position="195"/>
    </location>
</feature>
<evidence type="ECO:0000256" key="1">
    <source>
        <dbReference type="SAM" id="MobiDB-lite"/>
    </source>
</evidence>
<sequence length="799" mass="85494">MHAVMAPSSVNVNGENGGRSRSHSPVKPPEDDSPVVVRRRGRDVNGATASLRRPKAITANRRTKSSDHAPKQKSSLLQDYTRGHASVGTYAPKRRTSNSPESRLLQKTSIMSAPQSSPVMTDLPQRRYPKAKPKPGELLDFSGLLSDTSDSTHNTMNDDSGQSVEELIQFRVRNPNTVTAKPPPPPPPPAQPPQPQQLIAASLLAGRGQGLDAIVEEDKQMNQSRFSITSVNQHTSSMENITSSNHSTISSASGGSSTHSRGLLPGSSHHSSAGSSSHHSRKSSASSSSSHHSHKSNNNKPSLLGRLDDSCTSFADDNEFLNDHTTKTGNVRGENVPSLSKYMNDTSNTTTSTRGSLASVSIDPNSLFHLKNGNGGSNHNPHHHHHHRDSNASHTTQRDSLQSAGTYNTRDSTATYNTRDSMATYNTRDSTASTFNPRDSTKSTATASTFNPRGSHNSTTSMRPSRDSILMGKPSANLIRESLVSPPHSPKPPTSSGTAAPLHPTARLLQAAAKAVEAPPQKKGGRRQRRNTATEHTPNNSTSSDNNNKNNNKLPGLRRTQTADTSGNKYHGTAGDPSMEGSGRIKRGSTLSRSNSGDDHPDGTMDDSGADNNIGSSARSRGRNPLRRSQSSDGCGSGPLGRMRRAGRRNNNNTTTDGEVPRLPVRTKSSDGSVSNLNMRGRALRRSATQGDGGGTMDASEIRRNGFRRSKSSVEDKYGDGSDNNGGGPRSLSPTRRGGGGSSAKDTSFGANHQSTFNASRIKRWDKDEVREMGLSTSNFGGHEFEKMLKSVSAGLYHC</sequence>
<feature type="compositionally biased region" description="Polar residues" evidence="1">
    <location>
        <begin position="398"/>
        <end position="463"/>
    </location>
</feature>
<dbReference type="EMBL" id="CAICTM010000531">
    <property type="protein sequence ID" value="CAB9512360.1"/>
    <property type="molecule type" value="Genomic_DNA"/>
</dbReference>
<feature type="compositionally biased region" description="Polar residues" evidence="1">
    <location>
        <begin position="337"/>
        <end position="364"/>
    </location>
</feature>
<keyword evidence="3" id="KW-1185">Reference proteome</keyword>
<feature type="compositionally biased region" description="Low complexity" evidence="1">
    <location>
        <begin position="539"/>
        <end position="552"/>
    </location>
</feature>
<feature type="region of interest" description="Disordered" evidence="1">
    <location>
        <begin position="482"/>
        <end position="501"/>
    </location>
</feature>
<dbReference type="Proteomes" id="UP001153069">
    <property type="component" value="Unassembled WGS sequence"/>
</dbReference>
<feature type="compositionally biased region" description="Polar residues" evidence="1">
    <location>
        <begin position="145"/>
        <end position="163"/>
    </location>
</feature>
<organism evidence="2 3">
    <name type="scientific">Seminavis robusta</name>
    <dbReference type="NCBI Taxonomy" id="568900"/>
    <lineage>
        <taxon>Eukaryota</taxon>
        <taxon>Sar</taxon>
        <taxon>Stramenopiles</taxon>
        <taxon>Ochrophyta</taxon>
        <taxon>Bacillariophyta</taxon>
        <taxon>Bacillariophyceae</taxon>
        <taxon>Bacillariophycidae</taxon>
        <taxon>Naviculales</taxon>
        <taxon>Naviculaceae</taxon>
        <taxon>Seminavis</taxon>
    </lineage>
</organism>
<feature type="compositionally biased region" description="Polar residues" evidence="1">
    <location>
        <begin position="559"/>
        <end position="568"/>
    </location>
</feature>
<protein>
    <submittedName>
        <fullName evidence="2">Uncharacterized protein</fullName>
    </submittedName>
</protein>